<feature type="compositionally biased region" description="Basic and acidic residues" evidence="1">
    <location>
        <begin position="70"/>
        <end position="82"/>
    </location>
</feature>
<evidence type="ECO:0000256" key="1">
    <source>
        <dbReference type="SAM" id="MobiDB-lite"/>
    </source>
</evidence>
<evidence type="ECO:0000313" key="2">
    <source>
        <dbReference type="EMBL" id="GMN58212.1"/>
    </source>
</evidence>
<comment type="caution">
    <text evidence="2">The sequence shown here is derived from an EMBL/GenBank/DDBJ whole genome shotgun (WGS) entry which is preliminary data.</text>
</comment>
<sequence>MLFNDGSRRRERKEARKEVVAALRCKPSCVGRIDPAKGMGFAGCPDPVANSSRQPSRFSSKPLSRFHLGNRRDSRSSLRRESIPATVAITSQPPRRQIWREEQPVGEKSSKVSELVRAPVESYGLVGDSRGRRAPDVGDGLVGAVGR</sequence>
<name>A0AA88DMR4_FICCA</name>
<feature type="region of interest" description="Disordered" evidence="1">
    <location>
        <begin position="41"/>
        <end position="87"/>
    </location>
</feature>
<reference evidence="2" key="1">
    <citation type="submission" date="2023-07" db="EMBL/GenBank/DDBJ databases">
        <title>draft genome sequence of fig (Ficus carica).</title>
        <authorList>
            <person name="Takahashi T."/>
            <person name="Nishimura K."/>
        </authorList>
    </citation>
    <scope>NUCLEOTIDE SEQUENCE</scope>
</reference>
<protein>
    <submittedName>
        <fullName evidence="2">Uncharacterized protein</fullName>
    </submittedName>
</protein>
<organism evidence="2 3">
    <name type="scientific">Ficus carica</name>
    <name type="common">Common fig</name>
    <dbReference type="NCBI Taxonomy" id="3494"/>
    <lineage>
        <taxon>Eukaryota</taxon>
        <taxon>Viridiplantae</taxon>
        <taxon>Streptophyta</taxon>
        <taxon>Embryophyta</taxon>
        <taxon>Tracheophyta</taxon>
        <taxon>Spermatophyta</taxon>
        <taxon>Magnoliopsida</taxon>
        <taxon>eudicotyledons</taxon>
        <taxon>Gunneridae</taxon>
        <taxon>Pentapetalae</taxon>
        <taxon>rosids</taxon>
        <taxon>fabids</taxon>
        <taxon>Rosales</taxon>
        <taxon>Moraceae</taxon>
        <taxon>Ficeae</taxon>
        <taxon>Ficus</taxon>
    </lineage>
</organism>
<proteinExistence type="predicted"/>
<dbReference type="Proteomes" id="UP001187192">
    <property type="component" value="Unassembled WGS sequence"/>
</dbReference>
<gene>
    <name evidence="2" type="ORF">TIFTF001_027312</name>
</gene>
<dbReference type="AlphaFoldDB" id="A0AA88DMR4"/>
<feature type="compositionally biased region" description="Polar residues" evidence="1">
    <location>
        <begin position="49"/>
        <end position="62"/>
    </location>
</feature>
<dbReference type="EMBL" id="BTGU01000076">
    <property type="protein sequence ID" value="GMN58212.1"/>
    <property type="molecule type" value="Genomic_DNA"/>
</dbReference>
<evidence type="ECO:0000313" key="3">
    <source>
        <dbReference type="Proteomes" id="UP001187192"/>
    </source>
</evidence>
<accession>A0AA88DMR4</accession>
<feature type="region of interest" description="Disordered" evidence="1">
    <location>
        <begin position="125"/>
        <end position="147"/>
    </location>
</feature>
<keyword evidence="3" id="KW-1185">Reference proteome</keyword>